<organism evidence="10 11">
    <name type="scientific">Amphimedon queenslandica</name>
    <name type="common">Sponge</name>
    <dbReference type="NCBI Taxonomy" id="400682"/>
    <lineage>
        <taxon>Eukaryota</taxon>
        <taxon>Metazoa</taxon>
        <taxon>Porifera</taxon>
        <taxon>Demospongiae</taxon>
        <taxon>Heteroscleromorpha</taxon>
        <taxon>Haplosclerida</taxon>
        <taxon>Niphatidae</taxon>
        <taxon>Amphimedon</taxon>
    </lineage>
</organism>
<dbReference type="GeneID" id="109581325"/>
<dbReference type="InterPro" id="IPR044880">
    <property type="entry name" value="NCX_ion-bd_dom_sf"/>
</dbReference>
<evidence type="ECO:0000256" key="2">
    <source>
        <dbReference type="ARBA" id="ARBA00022448"/>
    </source>
</evidence>
<evidence type="ECO:0000256" key="5">
    <source>
        <dbReference type="ARBA" id="ARBA00022692"/>
    </source>
</evidence>
<dbReference type="Gene3D" id="1.20.1420.30">
    <property type="entry name" value="NCX, central ion-binding region"/>
    <property type="match status" value="1"/>
</dbReference>
<dbReference type="Proteomes" id="UP000007879">
    <property type="component" value="Unassembled WGS sequence"/>
</dbReference>
<dbReference type="InterPro" id="IPR051359">
    <property type="entry name" value="CaCA_antiporter"/>
</dbReference>
<keyword evidence="7 8" id="KW-0472">Membrane</keyword>
<feature type="transmembrane region" description="Helical" evidence="8">
    <location>
        <begin position="52"/>
        <end position="78"/>
    </location>
</feature>
<dbReference type="PANTHER" id="PTHR12266">
    <property type="entry name" value="NA+/CA2+ K+ INDEPENDENT EXCHANGER"/>
    <property type="match status" value="1"/>
</dbReference>
<keyword evidence="3" id="KW-0050">Antiport</keyword>
<dbReference type="GO" id="GO:0005432">
    <property type="term" value="F:calcium:sodium antiporter activity"/>
    <property type="evidence" value="ECO:0007669"/>
    <property type="project" value="TreeGrafter"/>
</dbReference>
<evidence type="ECO:0000259" key="9">
    <source>
        <dbReference type="Pfam" id="PF01699"/>
    </source>
</evidence>
<dbReference type="GO" id="GO:0006874">
    <property type="term" value="P:intracellular calcium ion homeostasis"/>
    <property type="evidence" value="ECO:0007669"/>
    <property type="project" value="TreeGrafter"/>
</dbReference>
<evidence type="ECO:0000313" key="11">
    <source>
        <dbReference type="Proteomes" id="UP000007879"/>
    </source>
</evidence>
<keyword evidence="11" id="KW-1185">Reference proteome</keyword>
<dbReference type="EnsemblMetazoa" id="XM_019995366.1">
    <property type="protein sequence ID" value="XP_019850925.1"/>
    <property type="gene ID" value="LOC109581325"/>
</dbReference>
<evidence type="ECO:0000256" key="6">
    <source>
        <dbReference type="ARBA" id="ARBA00022989"/>
    </source>
</evidence>
<keyword evidence="5 8" id="KW-0812">Transmembrane</keyword>
<dbReference type="AlphaFoldDB" id="A0AAN0J1Q5"/>
<dbReference type="RefSeq" id="XP_019850925.1">
    <property type="nucleotide sequence ID" value="XM_019995366.1"/>
</dbReference>
<feature type="transmembrane region" description="Helical" evidence="8">
    <location>
        <begin position="12"/>
        <end position="32"/>
    </location>
</feature>
<evidence type="ECO:0000313" key="10">
    <source>
        <dbReference type="EnsemblMetazoa" id="XP_019850925.1"/>
    </source>
</evidence>
<proteinExistence type="predicted"/>
<sequence>MSTIMHILLMQVFGVVIKISDGILGVTLLAWGNSIQDSVTNLTMARRGFPRMAIGACFGGPLLNLLIGVGLASVVKLLKKENWKLQN</sequence>
<keyword evidence="6 8" id="KW-1133">Transmembrane helix</keyword>
<dbReference type="Pfam" id="PF01699">
    <property type="entry name" value="Na_Ca_ex"/>
    <property type="match status" value="1"/>
</dbReference>
<reference evidence="10" key="2">
    <citation type="submission" date="2024-06" db="UniProtKB">
        <authorList>
            <consortium name="EnsemblMetazoa"/>
        </authorList>
    </citation>
    <scope>IDENTIFICATION</scope>
</reference>
<keyword evidence="4" id="KW-0406">Ion transport</keyword>
<evidence type="ECO:0000256" key="7">
    <source>
        <dbReference type="ARBA" id="ARBA00023136"/>
    </source>
</evidence>
<name>A0AAN0J1Q5_AMPQE</name>
<accession>A0AAN0J1Q5</accession>
<comment type="subcellular location">
    <subcellularLocation>
        <location evidence="1">Membrane</location>
        <topology evidence="1">Multi-pass membrane protein</topology>
    </subcellularLocation>
</comment>
<dbReference type="PANTHER" id="PTHR12266:SF0">
    <property type="entry name" value="MITOCHONDRIAL SODIUM_CALCIUM EXCHANGER PROTEIN"/>
    <property type="match status" value="1"/>
</dbReference>
<keyword evidence="4" id="KW-0106">Calcium</keyword>
<dbReference type="GO" id="GO:0016020">
    <property type="term" value="C:membrane"/>
    <property type="evidence" value="ECO:0007669"/>
    <property type="project" value="UniProtKB-SubCell"/>
</dbReference>
<dbReference type="KEGG" id="aqu:109581325"/>
<feature type="domain" description="Sodium/calcium exchanger membrane region" evidence="9">
    <location>
        <begin position="10"/>
        <end position="79"/>
    </location>
</feature>
<protein>
    <recommendedName>
        <fullName evidence="9">Sodium/calcium exchanger membrane region domain-containing protein</fullName>
    </recommendedName>
</protein>
<reference evidence="11" key="1">
    <citation type="journal article" date="2010" name="Nature">
        <title>The Amphimedon queenslandica genome and the evolution of animal complexity.</title>
        <authorList>
            <person name="Srivastava M."/>
            <person name="Simakov O."/>
            <person name="Chapman J."/>
            <person name="Fahey B."/>
            <person name="Gauthier M.E."/>
            <person name="Mitros T."/>
            <person name="Richards G.S."/>
            <person name="Conaco C."/>
            <person name="Dacre M."/>
            <person name="Hellsten U."/>
            <person name="Larroux C."/>
            <person name="Putnam N.H."/>
            <person name="Stanke M."/>
            <person name="Adamska M."/>
            <person name="Darling A."/>
            <person name="Degnan S.M."/>
            <person name="Oakley T.H."/>
            <person name="Plachetzki D.C."/>
            <person name="Zhai Y."/>
            <person name="Adamski M."/>
            <person name="Calcino A."/>
            <person name="Cummins S.F."/>
            <person name="Goodstein D.M."/>
            <person name="Harris C."/>
            <person name="Jackson D.J."/>
            <person name="Leys S.P."/>
            <person name="Shu S."/>
            <person name="Woodcroft B.J."/>
            <person name="Vervoort M."/>
            <person name="Kosik K.S."/>
            <person name="Manning G."/>
            <person name="Degnan B.M."/>
            <person name="Rokhsar D.S."/>
        </authorList>
    </citation>
    <scope>NUCLEOTIDE SEQUENCE [LARGE SCALE GENOMIC DNA]</scope>
</reference>
<evidence type="ECO:0000256" key="4">
    <source>
        <dbReference type="ARBA" id="ARBA00022568"/>
    </source>
</evidence>
<evidence type="ECO:0000256" key="1">
    <source>
        <dbReference type="ARBA" id="ARBA00004141"/>
    </source>
</evidence>
<dbReference type="InterPro" id="IPR004837">
    <property type="entry name" value="NaCa_Exmemb"/>
</dbReference>
<keyword evidence="2" id="KW-0813">Transport</keyword>
<keyword evidence="4" id="KW-0109">Calcium transport</keyword>
<evidence type="ECO:0000256" key="3">
    <source>
        <dbReference type="ARBA" id="ARBA00022449"/>
    </source>
</evidence>
<evidence type="ECO:0000256" key="8">
    <source>
        <dbReference type="SAM" id="Phobius"/>
    </source>
</evidence>